<accession>A0A6J6NI93</accession>
<protein>
    <submittedName>
        <fullName evidence="1">Unannotated protein</fullName>
    </submittedName>
</protein>
<name>A0A6J6NI93_9ZZZZ</name>
<gene>
    <name evidence="1" type="ORF">UFOPK2399_00377</name>
</gene>
<dbReference type="AlphaFoldDB" id="A0A6J6NI93"/>
<evidence type="ECO:0000313" key="1">
    <source>
        <dbReference type="EMBL" id="CAB4686421.1"/>
    </source>
</evidence>
<reference evidence="1" key="1">
    <citation type="submission" date="2020-05" db="EMBL/GenBank/DDBJ databases">
        <authorList>
            <person name="Chiriac C."/>
            <person name="Salcher M."/>
            <person name="Ghai R."/>
            <person name="Kavagutti S V."/>
        </authorList>
    </citation>
    <scope>NUCLEOTIDE SEQUENCE</scope>
</reference>
<sequence>MPLRQALTIGTLAAFAAALAFNTATARAATGCTAGTTATLNVAAAAAVSTGGHSTLGATQACQLATSLRSAAGDICTTPASATVKAKLTTIAALYKTNATAAHAQLVAFLTGVESGTIHGTLRSVSSARRATALCPSVSPTIHLSGASKATADLAAAATAQAGGDDAGAAAARAAATSDLESWADSANPSTVGDWITILQAAQALGDDKLEQSALDGAKTAASKNVKAAEPGGDLCKASSTTKTCLLQANAIAQMLGVDGTDGLDKLLDCGETWSFTMTLAGSGDGGTFGVFTYETGKFIVDRKSKTISDGGGPWPGHLSGNYSCIANGHTLESGQMPKATFQYTLHGKVTAKGFQVTAGSPNVHIPNPFHTTLCKGMGGLGLMILDEFVKHGLPMPFTVPAGATTATFKANEGGAVFHATITKLP</sequence>
<organism evidence="1">
    <name type="scientific">freshwater metagenome</name>
    <dbReference type="NCBI Taxonomy" id="449393"/>
    <lineage>
        <taxon>unclassified sequences</taxon>
        <taxon>metagenomes</taxon>
        <taxon>ecological metagenomes</taxon>
    </lineage>
</organism>
<proteinExistence type="predicted"/>
<dbReference type="EMBL" id="CAEZXP010000001">
    <property type="protein sequence ID" value="CAB4686421.1"/>
    <property type="molecule type" value="Genomic_DNA"/>
</dbReference>